<evidence type="ECO:0000313" key="2">
    <source>
        <dbReference type="EMBL" id="MDP9843786.1"/>
    </source>
</evidence>
<comment type="caution">
    <text evidence="2">The sequence shown here is derived from an EMBL/GenBank/DDBJ whole genome shotgun (WGS) entry which is preliminary data.</text>
</comment>
<feature type="compositionally biased region" description="Basic and acidic residues" evidence="1">
    <location>
        <begin position="38"/>
        <end position="57"/>
    </location>
</feature>
<dbReference type="RefSeq" id="WP_307558148.1">
    <property type="nucleotide sequence ID" value="NZ_JAUSQU010000001.1"/>
</dbReference>
<dbReference type="EMBL" id="JAUSQU010000001">
    <property type="protein sequence ID" value="MDP9843786.1"/>
    <property type="molecule type" value="Genomic_DNA"/>
</dbReference>
<reference evidence="2 3" key="1">
    <citation type="submission" date="2023-07" db="EMBL/GenBank/DDBJ databases">
        <title>Sequencing the genomes of 1000 actinobacteria strains.</title>
        <authorList>
            <person name="Klenk H.-P."/>
        </authorList>
    </citation>
    <scope>NUCLEOTIDE SEQUENCE [LARGE SCALE GENOMIC DNA]</scope>
    <source>
        <strain evidence="2 3">DSM 46740</strain>
    </source>
</reference>
<feature type="region of interest" description="Disordered" evidence="1">
    <location>
        <begin position="38"/>
        <end position="92"/>
    </location>
</feature>
<sequence>MMAFNSDSLELICEHAWCDVPWSFDVAETQVALCGRRRDGDDEVIDDGRQPKSEKHSPLCHPDKHRRTKIGTVSPRTCAPSSADGSTSCSAS</sequence>
<name>A0ABT9QBQ7_9ACTN</name>
<evidence type="ECO:0000256" key="1">
    <source>
        <dbReference type="SAM" id="MobiDB-lite"/>
    </source>
</evidence>
<proteinExistence type="predicted"/>
<organism evidence="2 3">
    <name type="scientific">Streptosporangium lutulentum</name>
    <dbReference type="NCBI Taxonomy" id="1461250"/>
    <lineage>
        <taxon>Bacteria</taxon>
        <taxon>Bacillati</taxon>
        <taxon>Actinomycetota</taxon>
        <taxon>Actinomycetes</taxon>
        <taxon>Streptosporangiales</taxon>
        <taxon>Streptosporangiaceae</taxon>
        <taxon>Streptosporangium</taxon>
    </lineage>
</organism>
<gene>
    <name evidence="2" type="ORF">J2853_002997</name>
</gene>
<evidence type="ECO:0000313" key="3">
    <source>
        <dbReference type="Proteomes" id="UP001225356"/>
    </source>
</evidence>
<keyword evidence="3" id="KW-1185">Reference proteome</keyword>
<protein>
    <submittedName>
        <fullName evidence="2">Uncharacterized protein</fullName>
    </submittedName>
</protein>
<feature type="compositionally biased region" description="Low complexity" evidence="1">
    <location>
        <begin position="79"/>
        <end position="92"/>
    </location>
</feature>
<accession>A0ABT9QBQ7</accession>
<dbReference type="Proteomes" id="UP001225356">
    <property type="component" value="Unassembled WGS sequence"/>
</dbReference>